<dbReference type="Pfam" id="PF02374">
    <property type="entry name" value="ArsA_ATPase"/>
    <property type="match status" value="1"/>
</dbReference>
<organism evidence="4 5">
    <name type="scientific">Mycobacterium ulcerans</name>
    <dbReference type="NCBI Taxonomy" id="1809"/>
    <lineage>
        <taxon>Bacteria</taxon>
        <taxon>Bacillati</taxon>
        <taxon>Actinomycetota</taxon>
        <taxon>Actinomycetes</taxon>
        <taxon>Mycobacteriales</taxon>
        <taxon>Mycobacteriaceae</taxon>
        <taxon>Mycobacterium</taxon>
        <taxon>Mycobacterium ulcerans group</taxon>
    </lineage>
</organism>
<keyword evidence="5" id="KW-1185">Reference proteome</keyword>
<dbReference type="Pfam" id="PF17886">
    <property type="entry name" value="ArsA_HSP20"/>
    <property type="match status" value="1"/>
</dbReference>
<evidence type="ECO:0000313" key="5">
    <source>
        <dbReference type="Proteomes" id="UP001055253"/>
    </source>
</evidence>
<dbReference type="InterPro" id="IPR040612">
    <property type="entry name" value="ArsA_HSP20-like"/>
</dbReference>
<comment type="similarity">
    <text evidence="1">Belongs to the arsA ATPase family.</text>
</comment>
<evidence type="ECO:0000259" key="2">
    <source>
        <dbReference type="Pfam" id="PF02374"/>
    </source>
</evidence>
<dbReference type="InterPro" id="IPR025723">
    <property type="entry name" value="ArsA/GET3_ATPase-like"/>
</dbReference>
<dbReference type="InterPro" id="IPR016300">
    <property type="entry name" value="ATPase_ArsA/GET3"/>
</dbReference>
<sequence>MSDPVAPTPAQISLFVGKGGIGKSTLAAATAVCDATAGQRVLVVSTDQAHSLGDVLGIAVTPPGSGEPVRVFADLETGQVDTGGGFLDALALDTLALLEDRWRDVVDALNGRFPDSELGSIAPEELSALPGVQEVLGLHAVGELAASGRWDRIVVDCASTADALRMLTLPATFSLYVERAWPRHRRLSLAIEDGRSAALVELLERTSASVDRLSTLLTDGSLVGAHLVLTPERVVAAEATRTLGSLALMGVRVEELLVNQVLVRDEAYEYRSLPDHPAFYWYAERISEQRAVLEELDATIGDVALVLVAHAAGEPIGPKALGGLLDGARRRRGSAPPGPLRPIVDLESGSGLGSVYRLRLALPQLDPGSLTLGRADDDLIISAGGMRRRVRLASVLRRCIVLDARLSGGELTVRFRPDPEVWPT</sequence>
<dbReference type="Proteomes" id="UP001055253">
    <property type="component" value="Chromosome"/>
</dbReference>
<evidence type="ECO:0000259" key="3">
    <source>
        <dbReference type="Pfam" id="PF17886"/>
    </source>
</evidence>
<dbReference type="RefSeq" id="WP_193791259.1">
    <property type="nucleotide sequence ID" value="NZ_CP085200.1"/>
</dbReference>
<protein>
    <submittedName>
        <fullName evidence="4">ArsA family ATPase</fullName>
    </submittedName>
</protein>
<reference evidence="4" key="1">
    <citation type="submission" date="2022-08" db="EMBL/GenBank/DDBJ databases">
        <title>Whole genome sequencing of non-tuberculosis mycobacteria type-strains.</title>
        <authorList>
            <person name="Igarashi Y."/>
            <person name="Osugi A."/>
            <person name="Mitarai S."/>
        </authorList>
    </citation>
    <scope>NUCLEOTIDE SEQUENCE</scope>
    <source>
        <strain evidence="4">ATCC 19423</strain>
    </source>
</reference>
<evidence type="ECO:0000313" key="4">
    <source>
        <dbReference type="EMBL" id="ULP53929.1"/>
    </source>
</evidence>
<dbReference type="CDD" id="cd02035">
    <property type="entry name" value="ArsA"/>
    <property type="match status" value="1"/>
</dbReference>
<dbReference type="PANTHER" id="PTHR10803">
    <property type="entry name" value="ARSENICAL PUMP-DRIVING ATPASE ARSENITE-TRANSLOCATING ATPASE"/>
    <property type="match status" value="1"/>
</dbReference>
<dbReference type="SUPFAM" id="SSF52540">
    <property type="entry name" value="P-loop containing nucleoside triphosphate hydrolases"/>
    <property type="match status" value="1"/>
</dbReference>
<dbReference type="Gene3D" id="2.60.40.790">
    <property type="match status" value="1"/>
</dbReference>
<evidence type="ECO:0000256" key="1">
    <source>
        <dbReference type="ARBA" id="ARBA00011040"/>
    </source>
</evidence>
<feature type="domain" description="ArsA HSP20-like" evidence="3">
    <location>
        <begin position="355"/>
        <end position="415"/>
    </location>
</feature>
<accession>A0ABY3VIJ6</accession>
<dbReference type="InterPro" id="IPR008978">
    <property type="entry name" value="HSP20-like_chaperone"/>
</dbReference>
<proteinExistence type="inferred from homology"/>
<dbReference type="EMBL" id="CP092429">
    <property type="protein sequence ID" value="ULP53929.1"/>
    <property type="molecule type" value="Genomic_DNA"/>
</dbReference>
<name>A0ABY3VIJ6_MYCUL</name>
<dbReference type="Gene3D" id="3.40.50.300">
    <property type="entry name" value="P-loop containing nucleotide triphosphate hydrolases"/>
    <property type="match status" value="1"/>
</dbReference>
<dbReference type="InterPro" id="IPR027417">
    <property type="entry name" value="P-loop_NTPase"/>
</dbReference>
<gene>
    <name evidence="4" type="ORF">MJO63_08125</name>
</gene>
<feature type="domain" description="ArsA/GET3 Anion-transporting ATPase-like" evidence="2">
    <location>
        <begin position="12"/>
        <end position="321"/>
    </location>
</feature>
<dbReference type="PANTHER" id="PTHR10803:SF3">
    <property type="entry name" value="ATPASE GET3"/>
    <property type="match status" value="1"/>
</dbReference>